<evidence type="ECO:0000256" key="1">
    <source>
        <dbReference type="ARBA" id="ARBA00022490"/>
    </source>
</evidence>
<dbReference type="InterPro" id="IPR016909">
    <property type="entry name" value="rRNA_lsu_MeTfrase_F"/>
</dbReference>
<dbReference type="Pfam" id="PF05971">
    <property type="entry name" value="Methyltransf_10"/>
    <property type="match status" value="1"/>
</dbReference>
<dbReference type="HAMAP" id="MF_01848">
    <property type="entry name" value="23SrRNA_methyltr_F"/>
    <property type="match status" value="1"/>
</dbReference>
<dbReference type="InterPro" id="IPR010286">
    <property type="entry name" value="METTL16/RlmF"/>
</dbReference>
<keyword evidence="3 6" id="KW-0489">Methyltransferase</keyword>
<dbReference type="AlphaFoldDB" id="A0A1G7BRC1"/>
<evidence type="ECO:0000256" key="3">
    <source>
        <dbReference type="ARBA" id="ARBA00022603"/>
    </source>
</evidence>
<dbReference type="EC" id="2.1.1.181" evidence="6"/>
<reference evidence="7 8" key="1">
    <citation type="submission" date="2016-10" db="EMBL/GenBank/DDBJ databases">
        <authorList>
            <person name="de Groot N.N."/>
        </authorList>
    </citation>
    <scope>NUCLEOTIDE SEQUENCE [LARGE SCALE GENOMIC DNA]</scope>
    <source>
        <strain evidence="7 8">47C3B</strain>
    </source>
</reference>
<dbReference type="PANTHER" id="PTHR13393">
    <property type="entry name" value="SAM-DEPENDENT METHYLTRANSFERASE"/>
    <property type="match status" value="1"/>
</dbReference>
<keyword evidence="1 6" id="KW-0963">Cytoplasm</keyword>
<dbReference type="Proteomes" id="UP000199072">
    <property type="component" value="Unassembled WGS sequence"/>
</dbReference>
<evidence type="ECO:0000313" key="8">
    <source>
        <dbReference type="Proteomes" id="UP000199072"/>
    </source>
</evidence>
<keyword evidence="4 6" id="KW-0808">Transferase</keyword>
<protein>
    <recommendedName>
        <fullName evidence="6">Ribosomal RNA large subunit methyltransferase F</fullName>
        <ecNumber evidence="6">2.1.1.181</ecNumber>
    </recommendedName>
    <alternativeName>
        <fullName evidence="6">23S rRNA mA1618 methyltransferase</fullName>
    </alternativeName>
    <alternativeName>
        <fullName evidence="6">rRNA adenine N-6-methyltransferase</fullName>
    </alternativeName>
</protein>
<evidence type="ECO:0000256" key="5">
    <source>
        <dbReference type="ARBA" id="ARBA00022691"/>
    </source>
</evidence>
<dbReference type="NCBIfam" id="NF008725">
    <property type="entry name" value="PRK11727.1"/>
    <property type="match status" value="1"/>
</dbReference>
<dbReference type="PANTHER" id="PTHR13393:SF0">
    <property type="entry name" value="RNA N6-ADENOSINE-METHYLTRANSFERASE METTL16"/>
    <property type="match status" value="1"/>
</dbReference>
<keyword evidence="2 6" id="KW-0698">rRNA processing</keyword>
<dbReference type="PIRSF" id="PIRSF029038">
    <property type="entry name" value="Mtase_YbiN_prd"/>
    <property type="match status" value="1"/>
</dbReference>
<comment type="subcellular location">
    <subcellularLocation>
        <location evidence="6">Cytoplasm</location>
    </subcellularLocation>
</comment>
<evidence type="ECO:0000256" key="2">
    <source>
        <dbReference type="ARBA" id="ARBA00022552"/>
    </source>
</evidence>
<comment type="catalytic activity">
    <reaction evidence="6">
        <text>adenosine(1618) in 23S rRNA + S-adenosyl-L-methionine = N(6)-methyladenosine(1618) in 23S rRNA + S-adenosyl-L-homocysteine + H(+)</text>
        <dbReference type="Rhea" id="RHEA:16497"/>
        <dbReference type="Rhea" id="RHEA-COMP:10229"/>
        <dbReference type="Rhea" id="RHEA-COMP:10231"/>
        <dbReference type="ChEBI" id="CHEBI:15378"/>
        <dbReference type="ChEBI" id="CHEBI:57856"/>
        <dbReference type="ChEBI" id="CHEBI:59789"/>
        <dbReference type="ChEBI" id="CHEBI:74411"/>
        <dbReference type="ChEBI" id="CHEBI:74449"/>
        <dbReference type="EC" id="2.1.1.181"/>
    </reaction>
</comment>
<comment type="similarity">
    <text evidence="6">Belongs to the methyltransferase superfamily. METTL16/RlmF family.</text>
</comment>
<evidence type="ECO:0000256" key="6">
    <source>
        <dbReference type="HAMAP-Rule" id="MF_01848"/>
    </source>
</evidence>
<keyword evidence="5 6" id="KW-0949">S-adenosyl-L-methionine</keyword>
<accession>A0A1G7BRC1</accession>
<evidence type="ECO:0000313" key="7">
    <source>
        <dbReference type="EMBL" id="SDE29619.1"/>
    </source>
</evidence>
<dbReference type="GO" id="GO:0052907">
    <property type="term" value="F:23S rRNA (adenine(1618)-N(6))-methyltransferase activity"/>
    <property type="evidence" value="ECO:0007669"/>
    <property type="project" value="UniProtKB-EC"/>
</dbReference>
<dbReference type="RefSeq" id="WP_091149724.1">
    <property type="nucleotide sequence ID" value="NZ_FNAI01000005.1"/>
</dbReference>
<sequence>MTEQTPNQPEVKATMHARNKHRMGYDFKALIKAMPKLRPFVTVNRYENETINFADPEAVKMLNKALLKFHYEIGYWDIPADYLCPPIPGRADYIHYVADILASVNDNIVPKGKKVSVLDIGVGANCIYPIIGNREYGWSFVGTDIDAAAIESAQHIVSNNSNLKNAIEFRLQKFKTDIFSGIIKPGEQFDITMCNPPFHASVKEATEGSRRKWDNLGVKTVVDPVLNFGGQNTELWFPGGELNFLKLMATQSLRFAKQCLWFTTLVSKKENLRGLYNALQKAGAKDVQTINMSQGQKVSRIMAWTFLSKEEQEQWNQKRKAV</sequence>
<dbReference type="InterPro" id="IPR029063">
    <property type="entry name" value="SAM-dependent_MTases_sf"/>
</dbReference>
<dbReference type="GO" id="GO:0005737">
    <property type="term" value="C:cytoplasm"/>
    <property type="evidence" value="ECO:0007669"/>
    <property type="project" value="UniProtKB-SubCell"/>
</dbReference>
<dbReference type="Gene3D" id="3.40.50.150">
    <property type="entry name" value="Vaccinia Virus protein VP39"/>
    <property type="match status" value="1"/>
</dbReference>
<dbReference type="CDD" id="cd02440">
    <property type="entry name" value="AdoMet_MTases"/>
    <property type="match status" value="1"/>
</dbReference>
<dbReference type="STRING" id="1391627.SAMN05216464_105134"/>
<evidence type="ECO:0000256" key="4">
    <source>
        <dbReference type="ARBA" id="ARBA00022679"/>
    </source>
</evidence>
<comment type="function">
    <text evidence="6">Specifically methylates the adenine in position 1618 of 23S rRNA.</text>
</comment>
<name>A0A1G7BRC1_9SPHI</name>
<proteinExistence type="inferred from homology"/>
<dbReference type="EMBL" id="FNAI01000005">
    <property type="protein sequence ID" value="SDE29619.1"/>
    <property type="molecule type" value="Genomic_DNA"/>
</dbReference>
<dbReference type="SUPFAM" id="SSF53335">
    <property type="entry name" value="S-adenosyl-L-methionine-dependent methyltransferases"/>
    <property type="match status" value="1"/>
</dbReference>
<dbReference type="GO" id="GO:0070475">
    <property type="term" value="P:rRNA base methylation"/>
    <property type="evidence" value="ECO:0007669"/>
    <property type="project" value="TreeGrafter"/>
</dbReference>
<gene>
    <name evidence="6" type="primary">rlmF</name>
    <name evidence="7" type="ORF">SAMN05216464_105134</name>
</gene>
<organism evidence="7 8">
    <name type="scientific">Mucilaginibacter pineti</name>
    <dbReference type="NCBI Taxonomy" id="1391627"/>
    <lineage>
        <taxon>Bacteria</taxon>
        <taxon>Pseudomonadati</taxon>
        <taxon>Bacteroidota</taxon>
        <taxon>Sphingobacteriia</taxon>
        <taxon>Sphingobacteriales</taxon>
        <taxon>Sphingobacteriaceae</taxon>
        <taxon>Mucilaginibacter</taxon>
    </lineage>
</organism>
<dbReference type="OrthoDB" id="1115728at2"/>
<keyword evidence="8" id="KW-1185">Reference proteome</keyword>